<evidence type="ECO:0000259" key="3">
    <source>
        <dbReference type="PROSITE" id="PS51186"/>
    </source>
</evidence>
<evidence type="ECO:0000313" key="4">
    <source>
        <dbReference type="EMBL" id="EFJ52658.1"/>
    </source>
</evidence>
<dbReference type="PANTHER" id="PTHR47426">
    <property type="entry name" value="ACYL-COA N-ACYLTRANSFERASES (NAT) SUPERFAMILY PROTEIN"/>
    <property type="match status" value="1"/>
</dbReference>
<proteinExistence type="predicted"/>
<evidence type="ECO:0000256" key="2">
    <source>
        <dbReference type="SAM" id="Phobius"/>
    </source>
</evidence>
<dbReference type="InterPro" id="IPR016181">
    <property type="entry name" value="Acyl_CoA_acyltransferase"/>
</dbReference>
<dbReference type="GO" id="GO:0016747">
    <property type="term" value="F:acyltransferase activity, transferring groups other than amino-acyl groups"/>
    <property type="evidence" value="ECO:0007669"/>
    <property type="project" value="InterPro"/>
</dbReference>
<dbReference type="CDD" id="cd04301">
    <property type="entry name" value="NAT_SF"/>
    <property type="match status" value="1"/>
</dbReference>
<gene>
    <name evidence="4" type="ORF">VOLCADRAFT_120146</name>
</gene>
<dbReference type="AlphaFoldDB" id="D8TH66"/>
<dbReference type="Pfam" id="PF00583">
    <property type="entry name" value="Acetyltransf_1"/>
    <property type="match status" value="1"/>
</dbReference>
<keyword evidence="2" id="KW-0472">Membrane</keyword>
<dbReference type="InParanoid" id="D8TH66"/>
<organism evidence="5">
    <name type="scientific">Volvox carteri f. nagariensis</name>
    <dbReference type="NCBI Taxonomy" id="3068"/>
    <lineage>
        <taxon>Eukaryota</taxon>
        <taxon>Viridiplantae</taxon>
        <taxon>Chlorophyta</taxon>
        <taxon>core chlorophytes</taxon>
        <taxon>Chlorophyceae</taxon>
        <taxon>CS clade</taxon>
        <taxon>Chlamydomonadales</taxon>
        <taxon>Volvocaceae</taxon>
        <taxon>Volvox</taxon>
    </lineage>
</organism>
<dbReference type="RefSeq" id="XP_002945663.1">
    <property type="nucleotide sequence ID" value="XM_002945617.1"/>
</dbReference>
<name>D8TH66_VOLCA</name>
<dbReference type="eggNOG" id="ENOG502QPTC">
    <property type="taxonomic scope" value="Eukaryota"/>
</dbReference>
<dbReference type="PROSITE" id="PS51186">
    <property type="entry name" value="GNAT"/>
    <property type="match status" value="1"/>
</dbReference>
<feature type="transmembrane region" description="Helical" evidence="2">
    <location>
        <begin position="18"/>
        <end position="37"/>
    </location>
</feature>
<dbReference type="PANTHER" id="PTHR47426:SF3">
    <property type="entry name" value="GCN5-RELATED N-ACETYLTRANSFERASE 6, CHLOROPLASTIC"/>
    <property type="match status" value="1"/>
</dbReference>
<dbReference type="Proteomes" id="UP000001058">
    <property type="component" value="Unassembled WGS sequence"/>
</dbReference>
<dbReference type="Gene3D" id="3.40.630.30">
    <property type="match status" value="1"/>
</dbReference>
<dbReference type="GeneID" id="9625244"/>
<evidence type="ECO:0000313" key="5">
    <source>
        <dbReference type="Proteomes" id="UP000001058"/>
    </source>
</evidence>
<keyword evidence="2" id="KW-1133">Transmembrane helix</keyword>
<feature type="region of interest" description="Disordered" evidence="1">
    <location>
        <begin position="47"/>
        <end position="92"/>
    </location>
</feature>
<dbReference type="KEGG" id="vcn:VOLCADRAFT_120146"/>
<dbReference type="EMBL" id="GL378323">
    <property type="protein sequence ID" value="EFJ52658.1"/>
    <property type="molecule type" value="Genomic_DNA"/>
</dbReference>
<dbReference type="OrthoDB" id="41532at2759"/>
<feature type="domain" description="N-acetyltransferase" evidence="3">
    <location>
        <begin position="260"/>
        <end position="430"/>
    </location>
</feature>
<accession>D8TH66</accession>
<reference evidence="4 5" key="1">
    <citation type="journal article" date="2010" name="Science">
        <title>Genomic analysis of organismal complexity in the multicellular green alga Volvox carteri.</title>
        <authorList>
            <person name="Prochnik S.E."/>
            <person name="Umen J."/>
            <person name="Nedelcu A.M."/>
            <person name="Hallmann A."/>
            <person name="Miller S.M."/>
            <person name="Nishii I."/>
            <person name="Ferris P."/>
            <person name="Kuo A."/>
            <person name="Mitros T."/>
            <person name="Fritz-Laylin L.K."/>
            <person name="Hellsten U."/>
            <person name="Chapman J."/>
            <person name="Simakov O."/>
            <person name="Rensing S.A."/>
            <person name="Terry A."/>
            <person name="Pangilinan J."/>
            <person name="Kapitonov V."/>
            <person name="Jurka J."/>
            <person name="Salamov A."/>
            <person name="Shapiro H."/>
            <person name="Schmutz J."/>
            <person name="Grimwood J."/>
            <person name="Lindquist E."/>
            <person name="Lucas S."/>
            <person name="Grigoriev I.V."/>
            <person name="Schmitt R."/>
            <person name="Kirk D."/>
            <person name="Rokhsar D.S."/>
        </authorList>
    </citation>
    <scope>NUCLEOTIDE SEQUENCE [LARGE SCALE GENOMIC DNA]</scope>
    <source>
        <strain evidence="5">f. Nagariensis / Eve</strain>
    </source>
</reference>
<evidence type="ECO:0000256" key="1">
    <source>
        <dbReference type="SAM" id="MobiDB-lite"/>
    </source>
</evidence>
<dbReference type="STRING" id="3068.D8TH66"/>
<keyword evidence="5" id="KW-1185">Reference proteome</keyword>
<keyword evidence="2" id="KW-0812">Transmembrane</keyword>
<dbReference type="SUPFAM" id="SSF55729">
    <property type="entry name" value="Acyl-CoA N-acyltransferases (Nat)"/>
    <property type="match status" value="1"/>
</dbReference>
<dbReference type="InterPro" id="IPR000182">
    <property type="entry name" value="GNAT_dom"/>
</dbReference>
<sequence length="459" mass="48738">MSQLKEIQEFLAGPQGPMAVAALVFALGLIVIAKYLLRAGGVGTSKRAAAKRKQPQPVSVSSGVPAKAVPSAAKGTAPAEDDEDGSDNKGMGSIVGGCSTDLKCRPSSRSSSHATPWPVRATTYALDSQAHQRNTSEIPVRQAYGRTSPSTASRPTAWCSATVPSQACWFNPPLDTACCRHDAVSIAPTSASSQPRWGGVITAAAKAARRDGRHRARRILPLPAAAPASAAAAAADPNAEVSYTSNNGLVLMVRKIRTLDELRQVATLRADAYYAENQSRFVGSLKKKFVEQEVESLQQRTTILSRQGKPYSECLVAIDSASGAVLACIDMRLPAALNGTHPHGVPQDDPSGCYLLNVVVREDVRGQGLGRGIMQAAMVRAVQLWGAGALYTHVEADNEVAYKLYHSCGFERHSADSKYEAASKLGQTVSFTFEHHMALTNETNAIADTTVLQLNCRGS</sequence>
<protein>
    <recommendedName>
        <fullName evidence="3">N-acetyltransferase domain-containing protein</fullName>
    </recommendedName>
</protein>